<protein>
    <submittedName>
        <fullName evidence="1">CobQ/CobB/MinD/ParA nucleotide binding domain protein</fullName>
    </submittedName>
</protein>
<sequence length="267" mass="30385">MKSNQILAIWGNPNSGKTITSIKIARELALKKKNVIIVMCDTLCPESMIVLPNVKVEKKSLGSLLSAPTISQEDILSKCITLDKNQYISILGYEQGENIFTYAQYSKERANDLFILLRHLADYVIVDCSSVFTSDILSTVALEIADKVIRLTGANLKAVSYFDSYLPLLADRRFNVDSHIKVLSDVKYNEPKEQIKEKYHGIKYELPHLEEISEQFLCGELFQSLKSKEKEEYNTTIRELITLVFDESFEVKKSSGRVLQWFKGGKK</sequence>
<evidence type="ECO:0000313" key="1">
    <source>
        <dbReference type="EMBL" id="VYT82242.1"/>
    </source>
</evidence>
<dbReference type="EMBL" id="CACRTU010000009">
    <property type="protein sequence ID" value="VYT82242.1"/>
    <property type="molecule type" value="Genomic_DNA"/>
</dbReference>
<dbReference type="RefSeq" id="WP_315673194.1">
    <property type="nucleotide sequence ID" value="NZ_CACRTU010000009.1"/>
</dbReference>
<dbReference type="Gene3D" id="3.40.50.300">
    <property type="entry name" value="P-loop containing nucleotide triphosphate hydrolases"/>
    <property type="match status" value="1"/>
</dbReference>
<name>A0A6N3A0G7_CLOBU</name>
<reference evidence="1" key="1">
    <citation type="submission" date="2019-11" db="EMBL/GenBank/DDBJ databases">
        <authorList>
            <person name="Feng L."/>
        </authorList>
    </citation>
    <scope>NUCLEOTIDE SEQUENCE</scope>
    <source>
        <strain evidence="1">CButyricumLFYP62</strain>
    </source>
</reference>
<organism evidence="1">
    <name type="scientific">Clostridium butyricum</name>
    <dbReference type="NCBI Taxonomy" id="1492"/>
    <lineage>
        <taxon>Bacteria</taxon>
        <taxon>Bacillati</taxon>
        <taxon>Bacillota</taxon>
        <taxon>Clostridia</taxon>
        <taxon>Eubacteriales</taxon>
        <taxon>Clostridiaceae</taxon>
        <taxon>Clostridium</taxon>
    </lineage>
</organism>
<accession>A0A6N3A0G7</accession>
<gene>
    <name evidence="1" type="ORF">CBLFYP62_00827</name>
</gene>
<dbReference type="InterPro" id="IPR027417">
    <property type="entry name" value="P-loop_NTPase"/>
</dbReference>
<dbReference type="SUPFAM" id="SSF52540">
    <property type="entry name" value="P-loop containing nucleoside triphosphate hydrolases"/>
    <property type="match status" value="1"/>
</dbReference>
<dbReference type="AlphaFoldDB" id="A0A6N3A0G7"/>
<proteinExistence type="predicted"/>